<dbReference type="GO" id="GO:0030295">
    <property type="term" value="F:protein kinase activator activity"/>
    <property type="evidence" value="ECO:0007669"/>
    <property type="project" value="TreeGrafter"/>
</dbReference>
<dbReference type="InterPro" id="IPR043150">
    <property type="entry name" value="Phytochrome_PHY_sf"/>
</dbReference>
<dbReference type="PANTHER" id="PTHR42878">
    <property type="entry name" value="TWO-COMPONENT HISTIDINE KINASE"/>
    <property type="match status" value="1"/>
</dbReference>
<evidence type="ECO:0000256" key="2">
    <source>
        <dbReference type="ARBA" id="ARBA00006402"/>
    </source>
</evidence>
<dbReference type="Gene3D" id="1.10.287.130">
    <property type="match status" value="1"/>
</dbReference>
<dbReference type="SMART" id="SM00387">
    <property type="entry name" value="HATPase_c"/>
    <property type="match status" value="1"/>
</dbReference>
<comment type="similarity">
    <text evidence="2">In the N-terminal section; belongs to the phytochrome family.</text>
</comment>
<dbReference type="InterPro" id="IPR003661">
    <property type="entry name" value="HisK_dim/P_dom"/>
</dbReference>
<dbReference type="Proteomes" id="UP000629098">
    <property type="component" value="Unassembled WGS sequence"/>
</dbReference>
<comment type="function">
    <text evidence="11">Photoreceptor which exists in two forms that are reversibly interconvertible by light: the R form that absorbs maximally in the red region of the spectrum and the FR form that absorbs maximally in the far-red region.</text>
</comment>
<dbReference type="PROSITE" id="PS50046">
    <property type="entry name" value="PHYTOCHROME_2"/>
    <property type="match status" value="1"/>
</dbReference>
<dbReference type="Pfam" id="PF02518">
    <property type="entry name" value="HATPase_c"/>
    <property type="match status" value="1"/>
</dbReference>
<keyword evidence="4" id="KW-0600">Photoreceptor protein</keyword>
<evidence type="ECO:0000256" key="6">
    <source>
        <dbReference type="ARBA" id="ARBA00022606"/>
    </source>
</evidence>
<evidence type="ECO:0000256" key="8">
    <source>
        <dbReference type="ARBA" id="ARBA00022777"/>
    </source>
</evidence>
<feature type="domain" description="Phytochrome chromophore attachment site" evidence="12">
    <location>
        <begin position="151"/>
        <end position="309"/>
    </location>
</feature>
<keyword evidence="9" id="KW-0157">Chromophore</keyword>
<dbReference type="PROSITE" id="PS50109">
    <property type="entry name" value="HIS_KIN"/>
    <property type="match status" value="1"/>
</dbReference>
<dbReference type="SMART" id="SM00065">
    <property type="entry name" value="GAF"/>
    <property type="match status" value="1"/>
</dbReference>
<dbReference type="InterPro" id="IPR050351">
    <property type="entry name" value="BphY/WalK/GraS-like"/>
</dbReference>
<dbReference type="InterPro" id="IPR013654">
    <property type="entry name" value="PAS_2"/>
</dbReference>
<evidence type="ECO:0000256" key="1">
    <source>
        <dbReference type="ARBA" id="ARBA00000085"/>
    </source>
</evidence>
<keyword evidence="8" id="KW-0418">Kinase</keyword>
<dbReference type="Pfam" id="PF08446">
    <property type="entry name" value="PAS_2"/>
    <property type="match status" value="1"/>
</dbReference>
<evidence type="ECO:0000256" key="7">
    <source>
        <dbReference type="ARBA" id="ARBA00022679"/>
    </source>
</evidence>
<dbReference type="Gene3D" id="3.30.450.270">
    <property type="match status" value="1"/>
</dbReference>
<dbReference type="InterPro" id="IPR016132">
    <property type="entry name" value="Phyto_chromo_attachment"/>
</dbReference>
<keyword evidence="5" id="KW-0597">Phosphoprotein</keyword>
<dbReference type="PANTHER" id="PTHR42878:SF15">
    <property type="entry name" value="BACTERIOPHYTOCHROME"/>
    <property type="match status" value="1"/>
</dbReference>
<gene>
    <name evidence="14" type="ORF">ICL16_20185</name>
</gene>
<dbReference type="GO" id="GO:0000156">
    <property type="term" value="F:phosphorelay response regulator activity"/>
    <property type="evidence" value="ECO:0007669"/>
    <property type="project" value="TreeGrafter"/>
</dbReference>
<accession>A0A8J6XKK0</accession>
<dbReference type="InterPro" id="IPR035965">
    <property type="entry name" value="PAS-like_dom_sf"/>
</dbReference>
<dbReference type="InterPro" id="IPR013515">
    <property type="entry name" value="Phytochrome_cen-reg"/>
</dbReference>
<dbReference type="SUPFAM" id="SSF47384">
    <property type="entry name" value="Homodimeric domain of signal transducing histidine kinase"/>
    <property type="match status" value="1"/>
</dbReference>
<protein>
    <recommendedName>
        <fullName evidence="3">histidine kinase</fullName>
        <ecNumber evidence="3">2.7.13.3</ecNumber>
    </recommendedName>
</protein>
<evidence type="ECO:0000313" key="15">
    <source>
        <dbReference type="Proteomes" id="UP000629098"/>
    </source>
</evidence>
<dbReference type="SUPFAM" id="SSF55785">
    <property type="entry name" value="PYP-like sensor domain (PAS domain)"/>
    <property type="match status" value="1"/>
</dbReference>
<organism evidence="14 15">
    <name type="scientific">Iningainema tapete BLCC-T55</name>
    <dbReference type="NCBI Taxonomy" id="2748662"/>
    <lineage>
        <taxon>Bacteria</taxon>
        <taxon>Bacillati</taxon>
        <taxon>Cyanobacteriota</taxon>
        <taxon>Cyanophyceae</taxon>
        <taxon>Nostocales</taxon>
        <taxon>Scytonemataceae</taxon>
        <taxon>Iningainema tapete</taxon>
    </lineage>
</organism>
<dbReference type="InterPro" id="IPR036097">
    <property type="entry name" value="HisK_dim/P_sf"/>
</dbReference>
<name>A0A8J6XKK0_9CYAN</name>
<dbReference type="RefSeq" id="WP_190831184.1">
    <property type="nucleotide sequence ID" value="NZ_CAWPPI010000069.1"/>
</dbReference>
<dbReference type="InterPro" id="IPR005467">
    <property type="entry name" value="His_kinase_dom"/>
</dbReference>
<dbReference type="InterPro" id="IPR003018">
    <property type="entry name" value="GAF"/>
</dbReference>
<keyword evidence="10" id="KW-0675">Receptor</keyword>
<dbReference type="InterPro" id="IPR029016">
    <property type="entry name" value="GAF-like_dom_sf"/>
</dbReference>
<proteinExistence type="inferred from homology"/>
<evidence type="ECO:0000256" key="5">
    <source>
        <dbReference type="ARBA" id="ARBA00022553"/>
    </source>
</evidence>
<keyword evidence="6" id="KW-0716">Sensory transduction</keyword>
<dbReference type="SUPFAM" id="SSF55874">
    <property type="entry name" value="ATPase domain of HSP90 chaperone/DNA topoisomerase II/histidine kinase"/>
    <property type="match status" value="1"/>
</dbReference>
<dbReference type="Gene3D" id="3.30.450.20">
    <property type="entry name" value="PAS domain"/>
    <property type="match status" value="1"/>
</dbReference>
<evidence type="ECO:0000256" key="3">
    <source>
        <dbReference type="ARBA" id="ARBA00012438"/>
    </source>
</evidence>
<dbReference type="EC" id="2.7.13.3" evidence="3"/>
<feature type="domain" description="Histidine kinase" evidence="13">
    <location>
        <begin position="535"/>
        <end position="758"/>
    </location>
</feature>
<dbReference type="Gene3D" id="3.30.565.10">
    <property type="entry name" value="Histidine kinase-like ATPase, C-terminal domain"/>
    <property type="match status" value="1"/>
</dbReference>
<comment type="catalytic activity">
    <reaction evidence="1">
        <text>ATP + protein L-histidine = ADP + protein N-phospho-L-histidine.</text>
        <dbReference type="EC" id="2.7.13.3"/>
    </reaction>
</comment>
<evidence type="ECO:0000259" key="13">
    <source>
        <dbReference type="PROSITE" id="PS50109"/>
    </source>
</evidence>
<evidence type="ECO:0000256" key="11">
    <source>
        <dbReference type="ARBA" id="ARBA00055745"/>
    </source>
</evidence>
<dbReference type="InterPro" id="IPR001294">
    <property type="entry name" value="Phytochrome"/>
</dbReference>
<dbReference type="SUPFAM" id="SSF55781">
    <property type="entry name" value="GAF domain-like"/>
    <property type="match status" value="2"/>
</dbReference>
<comment type="caution">
    <text evidence="14">The sequence shown here is derived from an EMBL/GenBank/DDBJ whole genome shotgun (WGS) entry which is preliminary data.</text>
</comment>
<evidence type="ECO:0000313" key="14">
    <source>
        <dbReference type="EMBL" id="MBD2774326.1"/>
    </source>
</evidence>
<evidence type="ECO:0000256" key="9">
    <source>
        <dbReference type="ARBA" id="ARBA00022991"/>
    </source>
</evidence>
<dbReference type="Pfam" id="PF01590">
    <property type="entry name" value="GAF"/>
    <property type="match status" value="1"/>
</dbReference>
<dbReference type="CDD" id="cd00082">
    <property type="entry name" value="HisKA"/>
    <property type="match status" value="1"/>
</dbReference>
<dbReference type="FunFam" id="3.30.565.10:FF:000006">
    <property type="entry name" value="Sensor histidine kinase WalK"/>
    <property type="match status" value="1"/>
</dbReference>
<dbReference type="GO" id="GO:0000155">
    <property type="term" value="F:phosphorelay sensor kinase activity"/>
    <property type="evidence" value="ECO:0007669"/>
    <property type="project" value="InterPro"/>
</dbReference>
<dbReference type="GO" id="GO:0009584">
    <property type="term" value="P:detection of visible light"/>
    <property type="evidence" value="ECO:0007669"/>
    <property type="project" value="InterPro"/>
</dbReference>
<dbReference type="Gene3D" id="3.30.450.40">
    <property type="match status" value="1"/>
</dbReference>
<keyword evidence="7" id="KW-0808">Transferase</keyword>
<dbReference type="EMBL" id="JACXAE010000069">
    <property type="protein sequence ID" value="MBD2774326.1"/>
    <property type="molecule type" value="Genomic_DNA"/>
</dbReference>
<dbReference type="InterPro" id="IPR003594">
    <property type="entry name" value="HATPase_dom"/>
</dbReference>
<dbReference type="GO" id="GO:0006355">
    <property type="term" value="P:regulation of DNA-templated transcription"/>
    <property type="evidence" value="ECO:0007669"/>
    <property type="project" value="InterPro"/>
</dbReference>
<dbReference type="SMART" id="SM00388">
    <property type="entry name" value="HisKA"/>
    <property type="match status" value="1"/>
</dbReference>
<reference evidence="14" key="1">
    <citation type="submission" date="2020-09" db="EMBL/GenBank/DDBJ databases">
        <title>Iningainema tapete sp. nov. (Scytonemataceae, Cyanobacteria) from greenhouses in central Florida (USA) produces two types of nodularin with biosynthetic potential for microcystin-LR and anabaenopeptins.</title>
        <authorList>
            <person name="Berthold D.E."/>
            <person name="Lefler F.W."/>
            <person name="Huang I.-S."/>
            <person name="Abdulla H."/>
            <person name="Zimba P.V."/>
            <person name="Laughinghouse H.D. IV."/>
        </authorList>
    </citation>
    <scope>NUCLEOTIDE SEQUENCE</scope>
    <source>
        <strain evidence="14">BLCCT55</strain>
    </source>
</reference>
<evidence type="ECO:0000256" key="4">
    <source>
        <dbReference type="ARBA" id="ARBA00022543"/>
    </source>
</evidence>
<evidence type="ECO:0000259" key="12">
    <source>
        <dbReference type="PROSITE" id="PS50046"/>
    </source>
</evidence>
<keyword evidence="15" id="KW-1185">Reference proteome</keyword>
<dbReference type="PRINTS" id="PR01033">
    <property type="entry name" value="PHYTOCHROME"/>
</dbReference>
<dbReference type="AlphaFoldDB" id="A0A8J6XKK0"/>
<dbReference type="GO" id="GO:0009881">
    <property type="term" value="F:photoreceptor activity"/>
    <property type="evidence" value="ECO:0007669"/>
    <property type="project" value="UniProtKB-KW"/>
</dbReference>
<dbReference type="GO" id="GO:0007234">
    <property type="term" value="P:osmosensory signaling via phosphorelay pathway"/>
    <property type="evidence" value="ECO:0007669"/>
    <property type="project" value="TreeGrafter"/>
</dbReference>
<evidence type="ECO:0000256" key="10">
    <source>
        <dbReference type="ARBA" id="ARBA00023170"/>
    </source>
</evidence>
<sequence length="758" mass="85625">MSQSEDISAQIAHLANYQYKPIHTPGSIQPHGVLLALSLPELNIRQLSKNTQKYLGKQPKDLLSQPLSSLFDASQVEAIKKYLMEDGSINYFKLSRITMSGEQHFDGIVHRTQGVVILEIEPTINTNGRDVTWNVSTQIRGAIARIRSSSHLTELLNSVAVEVRKITDFDRVLIYQFDHVGAGAVVAEAKREDLSSYLGLHYPATDIPAPARELYKRGLLRVIPNLNAQPIELLPIENPLIHQPLDLSLSVLRSVDPCCIEYHQNMGCSALMVISIIENNQLWGLISCHHQTPKYVPYEIRMMSEFMAQIVSSELASRISHEELEYRGKLKSLQSEIIQSISQAENFVDALIEPDPSLLDLLNAEGVVVCLDSKITLVGKTPNVSEIRALIEWADTQVKDNLFCTDSLPKLYPPAQAFKDTASGLLLLRISQVKRYYVLWFRPEVIQIVNWAGEPNEAIQVMADGSLNLSPRRSFAQWKETVRFTSLPWQQTQINSAIDFRNAIVGTVLNKAEELARINQELSRSNQELASFAYAASHDLKEPLRGIHNYSVFMLEDYAEVLDDAGIDRLNTLVRLSQRMETLIDVLLRFSQLGQTQLHLTDTNLNQLIKRVMEMFRASRLETPVDIRIPRTLPKVQCDPVLINEVFSNIIINAFKYNDKAEKWIEIGYLDPNEQISQGLAQPSQTPVFYVRDNGIGIREQHRETIFRLFKRLHSQKKYGGGTGAGLAIAKKIVERHGGRIWVESTYGEGSTFYFSLG</sequence>
<dbReference type="Pfam" id="PF00360">
    <property type="entry name" value="PHY"/>
    <property type="match status" value="1"/>
</dbReference>
<dbReference type="InterPro" id="IPR036890">
    <property type="entry name" value="HATPase_C_sf"/>
</dbReference>